<organism evidence="1 2">
    <name type="scientific">Inquilinus ginsengisoli</name>
    <dbReference type="NCBI Taxonomy" id="363840"/>
    <lineage>
        <taxon>Bacteria</taxon>
        <taxon>Pseudomonadati</taxon>
        <taxon>Pseudomonadota</taxon>
        <taxon>Alphaproteobacteria</taxon>
        <taxon>Rhodospirillales</taxon>
        <taxon>Rhodospirillaceae</taxon>
        <taxon>Inquilinus</taxon>
    </lineage>
</organism>
<keyword evidence="2" id="KW-1185">Reference proteome</keyword>
<protein>
    <submittedName>
        <fullName evidence="1">Uncharacterized protein</fullName>
    </submittedName>
</protein>
<reference evidence="1 2" key="1">
    <citation type="submission" date="2023-07" db="EMBL/GenBank/DDBJ databases">
        <title>Sorghum-associated microbial communities from plants grown in Nebraska, USA.</title>
        <authorList>
            <person name="Schachtman D."/>
        </authorList>
    </citation>
    <scope>NUCLEOTIDE SEQUENCE [LARGE SCALE GENOMIC DNA]</scope>
    <source>
        <strain evidence="1 2">584</strain>
    </source>
</reference>
<evidence type="ECO:0000313" key="1">
    <source>
        <dbReference type="EMBL" id="MDR6290329.1"/>
    </source>
</evidence>
<dbReference type="EMBL" id="JAVDPW010000004">
    <property type="protein sequence ID" value="MDR6290329.1"/>
    <property type="molecule type" value="Genomic_DNA"/>
</dbReference>
<sequence length="32" mass="3539">MDPSLIVQYRSTDPAAAPVRQERVRAASRLAL</sequence>
<dbReference type="Proteomes" id="UP001262410">
    <property type="component" value="Unassembled WGS sequence"/>
</dbReference>
<name>A0ABU1JRY9_9PROT</name>
<gene>
    <name evidence="1" type="ORF">E9232_002850</name>
</gene>
<evidence type="ECO:0000313" key="2">
    <source>
        <dbReference type="Proteomes" id="UP001262410"/>
    </source>
</evidence>
<comment type="caution">
    <text evidence="1">The sequence shown here is derived from an EMBL/GenBank/DDBJ whole genome shotgun (WGS) entry which is preliminary data.</text>
</comment>
<proteinExistence type="predicted"/>
<accession>A0ABU1JRY9</accession>